<organism evidence="2 3">
    <name type="scientific">Streptomyces gibsoniae</name>
    <dbReference type="NCBI Taxonomy" id="3075529"/>
    <lineage>
        <taxon>Bacteria</taxon>
        <taxon>Bacillati</taxon>
        <taxon>Actinomycetota</taxon>
        <taxon>Actinomycetes</taxon>
        <taxon>Kitasatosporales</taxon>
        <taxon>Streptomycetaceae</taxon>
        <taxon>Streptomyces</taxon>
    </lineage>
</organism>
<gene>
    <name evidence="2" type="ORF">RM764_31530</name>
</gene>
<comment type="caution">
    <text evidence="2">The sequence shown here is derived from an EMBL/GenBank/DDBJ whole genome shotgun (WGS) entry which is preliminary data.</text>
</comment>
<evidence type="ECO:0000256" key="1">
    <source>
        <dbReference type="SAM" id="MobiDB-lite"/>
    </source>
</evidence>
<dbReference type="Pfam" id="PF19450">
    <property type="entry name" value="DUF5988"/>
    <property type="match status" value="1"/>
</dbReference>
<accession>A0ABU2U2N6</accession>
<name>A0ABU2U2N6_9ACTN</name>
<proteinExistence type="predicted"/>
<dbReference type="InterPro" id="IPR046030">
    <property type="entry name" value="DUF5988"/>
</dbReference>
<feature type="region of interest" description="Disordered" evidence="1">
    <location>
        <begin position="1"/>
        <end position="30"/>
    </location>
</feature>
<reference evidence="3" key="1">
    <citation type="submission" date="2023-07" db="EMBL/GenBank/DDBJ databases">
        <title>30 novel species of actinomycetes from the DSMZ collection.</title>
        <authorList>
            <person name="Nouioui I."/>
        </authorList>
    </citation>
    <scope>NUCLEOTIDE SEQUENCE [LARGE SCALE GENOMIC DNA]</scope>
    <source>
        <strain evidence="3">DSM 41699</strain>
    </source>
</reference>
<evidence type="ECO:0000313" key="3">
    <source>
        <dbReference type="Proteomes" id="UP001183809"/>
    </source>
</evidence>
<sequence>MSSTGLVLLKGGPSDAPQVVHAPPGGTDDPVKLTYRDGYDHYEFTGEFVDIGAGPMPVYRWSHHTRYAE</sequence>
<evidence type="ECO:0000313" key="2">
    <source>
        <dbReference type="EMBL" id="MDT0467477.1"/>
    </source>
</evidence>
<dbReference type="RefSeq" id="WP_311698938.1">
    <property type="nucleotide sequence ID" value="NZ_JAVREY010000053.1"/>
</dbReference>
<dbReference type="Proteomes" id="UP001183809">
    <property type="component" value="Unassembled WGS sequence"/>
</dbReference>
<keyword evidence="3" id="KW-1185">Reference proteome</keyword>
<dbReference type="EMBL" id="JAVREY010000053">
    <property type="protein sequence ID" value="MDT0467477.1"/>
    <property type="molecule type" value="Genomic_DNA"/>
</dbReference>
<protein>
    <submittedName>
        <fullName evidence="2">DUF5988 family protein</fullName>
    </submittedName>
</protein>